<dbReference type="CDD" id="cd08821">
    <property type="entry name" value="FMT_core_like_1"/>
    <property type="match status" value="1"/>
</dbReference>
<evidence type="ECO:0000313" key="4">
    <source>
        <dbReference type="Proteomes" id="UP000238070"/>
    </source>
</evidence>
<dbReference type="InterPro" id="IPR036477">
    <property type="entry name" value="Formyl_transf_N_sf"/>
</dbReference>
<organism evidence="3 4">
    <name type="scientific">Clostridium botulinum</name>
    <dbReference type="NCBI Taxonomy" id="1491"/>
    <lineage>
        <taxon>Bacteria</taxon>
        <taxon>Bacillati</taxon>
        <taxon>Bacillota</taxon>
        <taxon>Clostridia</taxon>
        <taxon>Eubacteriales</taxon>
        <taxon>Clostridiaceae</taxon>
        <taxon>Clostridium</taxon>
    </lineage>
</organism>
<protein>
    <submittedName>
        <fullName evidence="3">Methionyl-tRNA formyltransferase</fullName>
    </submittedName>
</protein>
<proteinExistence type="predicted"/>
<dbReference type="Pfam" id="PF00551">
    <property type="entry name" value="Formyl_trans_N"/>
    <property type="match status" value="1"/>
</dbReference>
<gene>
    <name evidence="3" type="ORF">C3B64_07185</name>
</gene>
<feature type="domain" description="Formyl transferase N-terminal" evidence="1">
    <location>
        <begin position="40"/>
        <end position="121"/>
    </location>
</feature>
<dbReference type="GO" id="GO:0003824">
    <property type="term" value="F:catalytic activity"/>
    <property type="evidence" value="ECO:0007669"/>
    <property type="project" value="InterPro"/>
</dbReference>
<dbReference type="Proteomes" id="UP000238070">
    <property type="component" value="Chromosome"/>
</dbReference>
<dbReference type="AlphaFoldDB" id="A0AAU8YVI9"/>
<dbReference type="Gene3D" id="3.10.25.20">
    <property type="match status" value="1"/>
</dbReference>
<evidence type="ECO:0000259" key="1">
    <source>
        <dbReference type="Pfam" id="PF00551"/>
    </source>
</evidence>
<dbReference type="SUPFAM" id="SSF53328">
    <property type="entry name" value="Formyltransferase"/>
    <property type="match status" value="1"/>
</dbReference>
<dbReference type="EMBL" id="CP027776">
    <property type="protein sequence ID" value="AVP64050.1"/>
    <property type="molecule type" value="Genomic_DNA"/>
</dbReference>
<evidence type="ECO:0000259" key="2">
    <source>
        <dbReference type="Pfam" id="PF21553"/>
    </source>
</evidence>
<feature type="domain" description="Methionyl-tRNA formyltransferase-like C-terminal" evidence="2">
    <location>
        <begin position="167"/>
        <end position="223"/>
    </location>
</feature>
<accession>A0AAU8YVI9</accession>
<dbReference type="SUPFAM" id="SSF50486">
    <property type="entry name" value="FMT C-terminal domain-like"/>
    <property type="match status" value="1"/>
</dbReference>
<dbReference type="InterPro" id="IPR011034">
    <property type="entry name" value="Formyl_transferase-like_C_sf"/>
</dbReference>
<dbReference type="Pfam" id="PF21553">
    <property type="entry name" value="Formyl_trans_C_2"/>
    <property type="match status" value="1"/>
</dbReference>
<sequence>MKIIIATIKSWNVKNADKFRRDNDYEHGVFIITNKDDLTYEKVSEINPEYIFFPHWSWIIPKEIYETFNCIVFHMTDLPFGRGGSPLQNLIEIGIENTKISAIKVDDGIDTGDIYFKESLNLNGTADEIFIRASQIIFNKMIPKIINEKILPKKQRGEIIRFKRRVPSQSEVLSNFDLGKIYDYIRMLDGEEYPRAFIKFGKYKLEFSRASLKNNKIIADVEIMDEDD</sequence>
<name>A0AAU8YVI9_CLOBO</name>
<evidence type="ECO:0000313" key="3">
    <source>
        <dbReference type="EMBL" id="AVP64050.1"/>
    </source>
</evidence>
<dbReference type="InterPro" id="IPR049355">
    <property type="entry name" value="Formyl_trans-like_C"/>
</dbReference>
<dbReference type="Gene3D" id="3.40.50.170">
    <property type="entry name" value="Formyl transferase, N-terminal domain"/>
    <property type="match status" value="1"/>
</dbReference>
<reference evidence="3 4" key="1">
    <citation type="submission" date="2018-01" db="EMBL/GenBank/DDBJ databases">
        <title>Genetic Diversity of Clostridium botulinum in seafood.</title>
        <authorList>
            <person name="Athira V."/>
            <person name="Arun Jyothi P.V."/>
            <person name="Lalitha K.V."/>
            <person name="Joseph T.C."/>
        </authorList>
    </citation>
    <scope>NUCLEOTIDE SEQUENCE [LARGE SCALE GENOMIC DNA]</scope>
    <source>
        <strain evidence="3 4">Mfbjulcb5</strain>
    </source>
</reference>
<dbReference type="InterPro" id="IPR002376">
    <property type="entry name" value="Formyl_transf_N"/>
</dbReference>